<dbReference type="AlphaFoldDB" id="A0A3P6G2J9"/>
<reference evidence="1" key="1">
    <citation type="submission" date="2018-11" db="EMBL/GenBank/DDBJ databases">
        <authorList>
            <consortium name="Genoscope - CEA"/>
            <person name="William W."/>
        </authorList>
    </citation>
    <scope>NUCLEOTIDE SEQUENCE</scope>
</reference>
<evidence type="ECO:0000313" key="1">
    <source>
        <dbReference type="EMBL" id="VDD50812.1"/>
    </source>
</evidence>
<organism evidence="1">
    <name type="scientific">Brassica oleracea</name>
    <name type="common">Wild cabbage</name>
    <dbReference type="NCBI Taxonomy" id="3712"/>
    <lineage>
        <taxon>Eukaryota</taxon>
        <taxon>Viridiplantae</taxon>
        <taxon>Streptophyta</taxon>
        <taxon>Embryophyta</taxon>
        <taxon>Tracheophyta</taxon>
        <taxon>Spermatophyta</taxon>
        <taxon>Magnoliopsida</taxon>
        <taxon>eudicotyledons</taxon>
        <taxon>Gunneridae</taxon>
        <taxon>Pentapetalae</taxon>
        <taxon>rosids</taxon>
        <taxon>malvids</taxon>
        <taxon>Brassicales</taxon>
        <taxon>Brassicaceae</taxon>
        <taxon>Brassiceae</taxon>
        <taxon>Brassica</taxon>
    </lineage>
</organism>
<protein>
    <submittedName>
        <fullName evidence="1">Uncharacterized protein</fullName>
    </submittedName>
</protein>
<accession>A0A3P6G2J9</accession>
<dbReference type="EMBL" id="LR031878">
    <property type="protein sequence ID" value="VDD50812.1"/>
    <property type="molecule type" value="Genomic_DNA"/>
</dbReference>
<name>A0A3P6G2J9_BRAOL</name>
<gene>
    <name evidence="1" type="ORF">BOLC1T03201H</name>
</gene>
<proteinExistence type="predicted"/>
<sequence length="64" mass="7453">MSKNTIHPASIDTIHPASIDAVHSDTIHHNTIHYMTDFDLNREWYDWVGQHPFQTMISNQLGEH</sequence>